<keyword evidence="3 8" id="KW-0548">Nucleotidyltransferase</keyword>
<name>A0ABU3TCU3_9BACT</name>
<dbReference type="InterPro" id="IPR003846">
    <property type="entry name" value="SelO"/>
</dbReference>
<keyword evidence="6 8" id="KW-0067">ATP-binding</keyword>
<feature type="binding site" evidence="8">
    <location>
        <position position="110"/>
    </location>
    <ligand>
        <name>ATP</name>
        <dbReference type="ChEBI" id="CHEBI:30616"/>
    </ligand>
</feature>
<keyword evidence="10" id="KW-1185">Reference proteome</keyword>
<sequence>MTTSRQPLEQATFTNSFVEELQGDVSRENVPRQVPGYHYSPVQPTPVQAPRLLAWSEELAVFLGVARPPEQGPAVELLAGNRVAATMQPYAARYGGHQFGNWAGQLGDGRAISLGELQAVDGSRWELQLKGAGPTPYSRRADGRAVLRSSIREFLCSEAMYHLGVPTTRALSLVSTGDEVVRDMFYNGNARPEAGAIVCRVAPSFVRFGNFQILLAHQELDNLRQLADYVIRHHFPELGEPSEEVYKQWFTEICRRTAVMIAHWMTVGFVHGVMNTDNMSILGLTIDYGPYGWLEPYEPGWTPNTTDFSTYRYAFGQQPRVALWNLMQLGQALSPLVTAPNEALRPGLDTYAATFNHTRQALMLGKLGLTAQPDAAPDLALAEALDTALEASEADMTLFFRRLSHLVPELLAAPEGNVSTHRAFIEEVSYNPQGAPHTLLLEWLQRYTERLRLETATPEDIRKGMLAVNPKYVLRNYLAQLAIEAAEAGDLTDLERLYHVLKSPFEEHPAYEDLAAKRPEWARTKPGSATLSCSS</sequence>
<evidence type="ECO:0000256" key="4">
    <source>
        <dbReference type="ARBA" id="ARBA00022723"/>
    </source>
</evidence>
<evidence type="ECO:0000256" key="6">
    <source>
        <dbReference type="ARBA" id="ARBA00022840"/>
    </source>
</evidence>
<dbReference type="Proteomes" id="UP001250698">
    <property type="component" value="Unassembled WGS sequence"/>
</dbReference>
<comment type="catalytic activity">
    <reaction evidence="8">
        <text>L-tyrosyl-[protein] + UTP = O-(5'-uridylyl)-L-tyrosyl-[protein] + diphosphate</text>
        <dbReference type="Rhea" id="RHEA:83887"/>
        <dbReference type="Rhea" id="RHEA-COMP:10136"/>
        <dbReference type="Rhea" id="RHEA-COMP:20238"/>
        <dbReference type="ChEBI" id="CHEBI:33019"/>
        <dbReference type="ChEBI" id="CHEBI:46398"/>
        <dbReference type="ChEBI" id="CHEBI:46858"/>
        <dbReference type="ChEBI" id="CHEBI:90602"/>
    </reaction>
</comment>
<keyword evidence="2 8" id="KW-0808">Transferase</keyword>
<dbReference type="PANTHER" id="PTHR32057">
    <property type="entry name" value="PROTEIN ADENYLYLTRANSFERASE SELO, MITOCHONDRIAL"/>
    <property type="match status" value="1"/>
</dbReference>
<dbReference type="PANTHER" id="PTHR32057:SF14">
    <property type="entry name" value="PROTEIN ADENYLYLTRANSFERASE SELO, MITOCHONDRIAL"/>
    <property type="match status" value="1"/>
</dbReference>
<evidence type="ECO:0000256" key="8">
    <source>
        <dbReference type="HAMAP-Rule" id="MF_00692"/>
    </source>
</evidence>
<keyword evidence="7 8" id="KW-0460">Magnesium</keyword>
<comment type="catalytic activity">
    <reaction evidence="8">
        <text>L-seryl-[protein] + UTP = O-(5'-uridylyl)-L-seryl-[protein] + diphosphate</text>
        <dbReference type="Rhea" id="RHEA:64604"/>
        <dbReference type="Rhea" id="RHEA-COMP:9863"/>
        <dbReference type="Rhea" id="RHEA-COMP:16635"/>
        <dbReference type="ChEBI" id="CHEBI:29999"/>
        <dbReference type="ChEBI" id="CHEBI:33019"/>
        <dbReference type="ChEBI" id="CHEBI:46398"/>
        <dbReference type="ChEBI" id="CHEBI:156051"/>
    </reaction>
</comment>
<feature type="binding site" evidence="8">
    <location>
        <position position="130"/>
    </location>
    <ligand>
        <name>ATP</name>
        <dbReference type="ChEBI" id="CHEBI:30616"/>
    </ligand>
</feature>
<feature type="binding site" evidence="8">
    <location>
        <position position="107"/>
    </location>
    <ligand>
        <name>ATP</name>
        <dbReference type="ChEBI" id="CHEBI:30616"/>
    </ligand>
</feature>
<comment type="catalytic activity">
    <reaction evidence="8">
        <text>L-tyrosyl-[protein] + ATP = O-(5'-adenylyl)-L-tyrosyl-[protein] + diphosphate</text>
        <dbReference type="Rhea" id="RHEA:54288"/>
        <dbReference type="Rhea" id="RHEA-COMP:10136"/>
        <dbReference type="Rhea" id="RHEA-COMP:13846"/>
        <dbReference type="ChEBI" id="CHEBI:30616"/>
        <dbReference type="ChEBI" id="CHEBI:33019"/>
        <dbReference type="ChEBI" id="CHEBI:46858"/>
        <dbReference type="ChEBI" id="CHEBI:83624"/>
        <dbReference type="EC" id="2.7.7.108"/>
    </reaction>
</comment>
<comment type="caution">
    <text evidence="9">The sequence shown here is derived from an EMBL/GenBank/DDBJ whole genome shotgun (WGS) entry which is preliminary data.</text>
</comment>
<evidence type="ECO:0000313" key="9">
    <source>
        <dbReference type="EMBL" id="MDU0369188.1"/>
    </source>
</evidence>
<keyword evidence="8" id="KW-0464">Manganese</keyword>
<evidence type="ECO:0000256" key="3">
    <source>
        <dbReference type="ARBA" id="ARBA00022695"/>
    </source>
</evidence>
<comment type="catalytic activity">
    <reaction evidence="8">
        <text>L-histidyl-[protein] + UTP = N(tele)-(5'-uridylyl)-L-histidyl-[protein] + diphosphate</text>
        <dbReference type="Rhea" id="RHEA:83891"/>
        <dbReference type="Rhea" id="RHEA-COMP:9745"/>
        <dbReference type="Rhea" id="RHEA-COMP:20239"/>
        <dbReference type="ChEBI" id="CHEBI:29979"/>
        <dbReference type="ChEBI" id="CHEBI:33019"/>
        <dbReference type="ChEBI" id="CHEBI:46398"/>
        <dbReference type="ChEBI" id="CHEBI:233474"/>
    </reaction>
</comment>
<evidence type="ECO:0000256" key="1">
    <source>
        <dbReference type="ARBA" id="ARBA00009747"/>
    </source>
</evidence>
<keyword evidence="4 8" id="KW-0479">Metal-binding</keyword>
<feature type="binding site" evidence="8">
    <location>
        <position position="143"/>
    </location>
    <ligand>
        <name>ATP</name>
        <dbReference type="ChEBI" id="CHEBI:30616"/>
    </ligand>
</feature>
<evidence type="ECO:0000256" key="2">
    <source>
        <dbReference type="ARBA" id="ARBA00022679"/>
    </source>
</evidence>
<comment type="catalytic activity">
    <reaction evidence="8">
        <text>L-threonyl-[protein] + ATP = 3-O-(5'-adenylyl)-L-threonyl-[protein] + diphosphate</text>
        <dbReference type="Rhea" id="RHEA:54292"/>
        <dbReference type="Rhea" id="RHEA-COMP:11060"/>
        <dbReference type="Rhea" id="RHEA-COMP:13847"/>
        <dbReference type="ChEBI" id="CHEBI:30013"/>
        <dbReference type="ChEBI" id="CHEBI:30616"/>
        <dbReference type="ChEBI" id="CHEBI:33019"/>
        <dbReference type="ChEBI" id="CHEBI:138113"/>
        <dbReference type="EC" id="2.7.7.108"/>
    </reaction>
</comment>
<feature type="active site" description="Proton acceptor" evidence="8">
    <location>
        <position position="277"/>
    </location>
</feature>
<accession>A0ABU3TCU3</accession>
<reference evidence="9 10" key="1">
    <citation type="submission" date="2023-10" db="EMBL/GenBank/DDBJ databases">
        <title>Hymenobacter endophyticus sp. nov., an isolate from the leaf tissues of wheat.</title>
        <authorList>
            <person name="Dai Y."/>
        </authorList>
    </citation>
    <scope>NUCLEOTIDE SEQUENCE [LARGE SCALE GENOMIC DNA]</scope>
    <source>
        <strain evidence="9 10">ZK17L-C2</strain>
    </source>
</reference>
<feature type="binding site" evidence="8">
    <location>
        <position position="207"/>
    </location>
    <ligand>
        <name>ATP</name>
        <dbReference type="ChEBI" id="CHEBI:30616"/>
    </ligand>
</feature>
<comment type="catalytic activity">
    <reaction evidence="8">
        <text>L-seryl-[protein] + ATP = 3-O-(5'-adenylyl)-L-seryl-[protein] + diphosphate</text>
        <dbReference type="Rhea" id="RHEA:58120"/>
        <dbReference type="Rhea" id="RHEA-COMP:9863"/>
        <dbReference type="Rhea" id="RHEA-COMP:15073"/>
        <dbReference type="ChEBI" id="CHEBI:29999"/>
        <dbReference type="ChEBI" id="CHEBI:30616"/>
        <dbReference type="ChEBI" id="CHEBI:33019"/>
        <dbReference type="ChEBI" id="CHEBI:142516"/>
        <dbReference type="EC" id="2.7.7.108"/>
    </reaction>
</comment>
<evidence type="ECO:0000256" key="5">
    <source>
        <dbReference type="ARBA" id="ARBA00022741"/>
    </source>
</evidence>
<dbReference type="RefSeq" id="WP_315996701.1">
    <property type="nucleotide sequence ID" value="NZ_JAWDJT010000001.1"/>
</dbReference>
<feature type="binding site" evidence="8">
    <location>
        <position position="287"/>
    </location>
    <ligand>
        <name>Mg(2+)</name>
        <dbReference type="ChEBI" id="CHEBI:18420"/>
    </ligand>
</feature>
<dbReference type="EC" id="2.7.7.-" evidence="8"/>
<organism evidence="9 10">
    <name type="scientific">Hymenobacter endophyticus</name>
    <dbReference type="NCBI Taxonomy" id="3076335"/>
    <lineage>
        <taxon>Bacteria</taxon>
        <taxon>Pseudomonadati</taxon>
        <taxon>Bacteroidota</taxon>
        <taxon>Cytophagia</taxon>
        <taxon>Cytophagales</taxon>
        <taxon>Hymenobacteraceae</taxon>
        <taxon>Hymenobacter</taxon>
    </lineage>
</organism>
<dbReference type="NCBIfam" id="NF000658">
    <property type="entry name" value="PRK00029.1"/>
    <property type="match status" value="1"/>
</dbReference>
<dbReference type="Pfam" id="PF02696">
    <property type="entry name" value="SelO"/>
    <property type="match status" value="1"/>
</dbReference>
<dbReference type="EC" id="2.7.7.108" evidence="8"/>
<keyword evidence="5 8" id="KW-0547">Nucleotide-binding</keyword>
<feature type="binding site" evidence="8">
    <location>
        <position position="142"/>
    </location>
    <ligand>
        <name>ATP</name>
        <dbReference type="ChEBI" id="CHEBI:30616"/>
    </ligand>
</feature>
<evidence type="ECO:0000256" key="7">
    <source>
        <dbReference type="ARBA" id="ARBA00022842"/>
    </source>
</evidence>
<proteinExistence type="inferred from homology"/>
<dbReference type="EMBL" id="JAWDJT010000001">
    <property type="protein sequence ID" value="MDU0369188.1"/>
    <property type="molecule type" value="Genomic_DNA"/>
</dbReference>
<feature type="binding site" evidence="8">
    <location>
        <position position="287"/>
    </location>
    <ligand>
        <name>ATP</name>
        <dbReference type="ChEBI" id="CHEBI:30616"/>
    </ligand>
</feature>
<feature type="binding site" evidence="8">
    <location>
        <position position="200"/>
    </location>
    <ligand>
        <name>ATP</name>
        <dbReference type="ChEBI" id="CHEBI:30616"/>
    </ligand>
</feature>
<comment type="function">
    <text evidence="8">Nucleotidyltransferase involved in the post-translational modification of proteins. It can catalyze the addition of adenosine monophosphate (AMP) or uridine monophosphate (UMP) to a protein, resulting in modifications known as AMPylation and UMPylation.</text>
</comment>
<comment type="cofactor">
    <cofactor evidence="8">
        <name>Mg(2+)</name>
        <dbReference type="ChEBI" id="CHEBI:18420"/>
    </cofactor>
    <cofactor evidence="8">
        <name>Mn(2+)</name>
        <dbReference type="ChEBI" id="CHEBI:29035"/>
    </cofactor>
</comment>
<gene>
    <name evidence="8" type="primary">ydiU</name>
    <name evidence="8" type="synonym">selO</name>
    <name evidence="9" type="ORF">ROI90_02175</name>
</gene>
<feature type="binding site" evidence="8">
    <location>
        <position position="109"/>
    </location>
    <ligand>
        <name>ATP</name>
        <dbReference type="ChEBI" id="CHEBI:30616"/>
    </ligand>
</feature>
<feature type="binding site" evidence="8">
    <location>
        <position position="278"/>
    </location>
    <ligand>
        <name>Mg(2+)</name>
        <dbReference type="ChEBI" id="CHEBI:18420"/>
    </ligand>
</feature>
<comment type="similarity">
    <text evidence="1 8">Belongs to the SELO family.</text>
</comment>
<evidence type="ECO:0000313" key="10">
    <source>
        <dbReference type="Proteomes" id="UP001250698"/>
    </source>
</evidence>
<protein>
    <recommendedName>
        <fullName evidence="8">Protein nucleotidyltransferase YdiU</fullName>
        <ecNumber evidence="8">2.7.7.-</ecNumber>
    </recommendedName>
    <alternativeName>
        <fullName evidence="8">Protein adenylyltransferase YdiU</fullName>
        <ecNumber evidence="8">2.7.7.108</ecNumber>
    </alternativeName>
    <alternativeName>
        <fullName evidence="8">Protein uridylyltransferase YdiU</fullName>
        <ecNumber evidence="8">2.7.7.-</ecNumber>
    </alternativeName>
</protein>
<dbReference type="HAMAP" id="MF_00692">
    <property type="entry name" value="SelO"/>
    <property type="match status" value="1"/>
</dbReference>